<dbReference type="PANTHER" id="PTHR34106">
    <property type="entry name" value="GLYCOSIDASE"/>
    <property type="match status" value="1"/>
</dbReference>
<protein>
    <submittedName>
        <fullName evidence="4">Glycosidase</fullName>
    </submittedName>
</protein>
<keyword evidence="5" id="KW-1185">Reference proteome</keyword>
<dbReference type="Pfam" id="PF04041">
    <property type="entry name" value="Glyco_hydro_130"/>
    <property type="match status" value="1"/>
</dbReference>
<evidence type="ECO:0000256" key="3">
    <source>
        <dbReference type="ARBA" id="ARBA00024356"/>
    </source>
</evidence>
<dbReference type="InterPro" id="IPR023296">
    <property type="entry name" value="Glyco_hydro_beta-prop_sf"/>
</dbReference>
<evidence type="ECO:0000313" key="4">
    <source>
        <dbReference type="EMBL" id="WEG09794.1"/>
    </source>
</evidence>
<dbReference type="EMBL" id="CP119108">
    <property type="protein sequence ID" value="WEG09794.1"/>
    <property type="molecule type" value="Genomic_DNA"/>
</dbReference>
<dbReference type="GO" id="GO:0016798">
    <property type="term" value="F:hydrolase activity, acting on glycosyl bonds"/>
    <property type="evidence" value="ECO:0007669"/>
    <property type="project" value="UniProtKB-KW"/>
</dbReference>
<keyword evidence="2" id="KW-0808">Transferase</keyword>
<evidence type="ECO:0000256" key="2">
    <source>
        <dbReference type="ARBA" id="ARBA00022679"/>
    </source>
</evidence>
<proteinExistence type="inferred from homology"/>
<dbReference type="SUPFAM" id="SSF75005">
    <property type="entry name" value="Arabinanase/levansucrase/invertase"/>
    <property type="match status" value="1"/>
</dbReference>
<keyword evidence="4" id="KW-0326">Glycosidase</keyword>
<dbReference type="Proteomes" id="UP001214553">
    <property type="component" value="Chromosome"/>
</dbReference>
<comment type="similarity">
    <text evidence="3">Belongs to the glycosyl hydrolase 130 family.</text>
</comment>
<accession>A0ABY8C024</accession>
<dbReference type="Gene3D" id="2.115.10.20">
    <property type="entry name" value="Glycosyl hydrolase domain, family 43"/>
    <property type="match status" value="1"/>
</dbReference>
<evidence type="ECO:0000256" key="1">
    <source>
        <dbReference type="ARBA" id="ARBA00022676"/>
    </source>
</evidence>
<dbReference type="PANTHER" id="PTHR34106:SF5">
    <property type="entry name" value="GLYCOSIDASE"/>
    <property type="match status" value="1"/>
</dbReference>
<keyword evidence="4" id="KW-0378">Hydrolase</keyword>
<keyword evidence="1" id="KW-0328">Glycosyltransferase</keyword>
<evidence type="ECO:0000313" key="5">
    <source>
        <dbReference type="Proteomes" id="UP001214553"/>
    </source>
</evidence>
<reference evidence="4 5" key="1">
    <citation type="submission" date="2023-03" db="EMBL/GenBank/DDBJ databases">
        <title>Genome sequence of Microbacterium sp. KACC 23027.</title>
        <authorList>
            <person name="Kim S."/>
            <person name="Heo J."/>
            <person name="Kwon S.-W."/>
        </authorList>
    </citation>
    <scope>NUCLEOTIDE SEQUENCE [LARGE SCALE GENOMIC DNA]</scope>
    <source>
        <strain evidence="4 5">KACC 23027</strain>
    </source>
</reference>
<gene>
    <name evidence="4" type="ORF">PU630_04300</name>
</gene>
<sequence>MRDPHIVTSTPLIPYTLERLGVLMSPDADNVLEQEGVLNPATAWGADGSLYLYPRLVAAGNVSRVGRARVLVDDGVPRDVERLGSVLEADRGWEHGVAHGGVEDPRITWIPSLDRHVMTYVAFGPLGPRPAVAISRDGEQWTRLGPLQFAYDDTLDTDLNLFPNKDVVFFPEPVPGPGGALSYALLHRPMWDFSFVRPDEAPPLPAGITDDRASVWISYIPVEDVERDLSALARPTGHRMVAGPRFDWEALKIGAGPAPIRVPEGWLVLHHGVTGEVVGGAFVPQQNVRYVVGALLLDAADPSRVLARTETPLMEPETGDETAGTVANVVFPTAVERIDGRTFVFYGMADSKIGVAELHRGSSLSAT</sequence>
<name>A0ABY8C024_9MICO</name>
<organism evidence="4 5">
    <name type="scientific">Microbacterium horticulturae</name>
    <dbReference type="NCBI Taxonomy" id="3028316"/>
    <lineage>
        <taxon>Bacteria</taxon>
        <taxon>Bacillati</taxon>
        <taxon>Actinomycetota</taxon>
        <taxon>Actinomycetes</taxon>
        <taxon>Micrococcales</taxon>
        <taxon>Microbacteriaceae</taxon>
        <taxon>Microbacterium</taxon>
    </lineage>
</organism>
<dbReference type="InterPro" id="IPR007184">
    <property type="entry name" value="Mannoside_phosphorylase"/>
</dbReference>
<dbReference type="RefSeq" id="WP_275279121.1">
    <property type="nucleotide sequence ID" value="NZ_CP119108.1"/>
</dbReference>